<sequence>MYECYLGTAHRYARAFLRAVRDFVLSKVPSDKSPLACQAALVLWGRRGDTPFLGSVAQALAARPQESLAVACAGITSRSLARLLRSSMPNPSKTGSIRHQVSRCSAWPGQTPIPHTPCDARAQSSHSKPGPFEKWLCSCCRLCRSRAGQGRKHHPPQRCDRQPPDRFFVSRPWQLTASEARKVKGSLPRRPGLRRIWTVPSGRFCATGDEDEELATPFAMPRPTIDHGWLAQHHDVVTAPHTNQSPCSSATDGEPSERRLHLSRRLMPNLRCTYCGAAAPAWQSRKPAKVTEADGLAWQAVDPEAKSVERDNSFVEDGKTPRRPSEQKGRHGAHSGFVVQACKPEWRKVKNQHRRKQGRGRERHPGQHGHCSGAAERLAGRRRGGHVPQVPASVDVFRSVRLLVESSAPDLDPGTTLDLMRRQLRAPWGDCGPAHAPAPHEGPLPLPPRPGPASSALSPLDIKRLSRHRGHAFGNNAARTGPDFAGGAEGRTTISTASMARQEATRKIGFSRSQHSCLEGAITGATDDGRILSLDCAAAHQQHAPLPALRSGFQRRGTFMADLQSGVVNSWPSGLGASGQTGGRRAMAVPPVLTSWLGPWRPGFPGPEARRRVPGDEGGYEGVIAIEILVVGSGSSGVGAAGPSPPAGLRGAALKETLEILARNGLSAGYLRASLRRAGGETALPARHLVWSKLRGQTPEPGRLTGSSPRTCHGSQAEREKTWRSKQAVDDELCRRAALGTARREACAWLGHGTGSRWRAFQQRGRPDRGADGSEVKAGQGRRRRMEAQGRGEPGQEQNKQRYESSHRVLGEGARYERETSTGMGPRGPLRSCLWPLSGAFQWETTQGGREASGGGKHGKLQRDRGTAAGVYSMQGSQEATDCPAQLVENVELEPLLPPSPRGVPPGALGTPGAIQCSAGHGACPHARLAVLSKNRSAWPVWGPVDRRFLGAGGAAPRRPQACSIVGTKASRYLLVPPATLPSCPALRRARGVGVRTPAALPWPCLALPHLAALPARTPGQRSETPQEAARCTTQRCRQWMWACVVGVPPPPSEWMFPQVGVPQWVSDPPMAPPAQPSPAQRPDVWCFLDPVDLQMGFMRDTLLWPKPPSLPPSLRLPSLLPFPFSLSHTQQISSSSSTRSLSPLQSIQVKQSRILSFWESIRHGTASLDR</sequence>
<dbReference type="AlphaFoldDB" id="A0A2U3DZ67"/>
<feature type="region of interest" description="Disordered" evidence="1">
    <location>
        <begin position="761"/>
        <end position="828"/>
    </location>
</feature>
<evidence type="ECO:0000256" key="1">
    <source>
        <dbReference type="SAM" id="MobiDB-lite"/>
    </source>
</evidence>
<feature type="compositionally biased region" description="Polar residues" evidence="1">
    <location>
        <begin position="705"/>
        <end position="714"/>
    </location>
</feature>
<protein>
    <submittedName>
        <fullName evidence="2">Uncharacterized protein</fullName>
    </submittedName>
</protein>
<dbReference type="EMBL" id="LCWV01000018">
    <property type="protein sequence ID" value="PWI67549.1"/>
    <property type="molecule type" value="Genomic_DNA"/>
</dbReference>
<gene>
    <name evidence="2" type="ORF">PCL_02903</name>
</gene>
<feature type="region of interest" description="Disordered" evidence="1">
    <location>
        <begin position="695"/>
        <end position="726"/>
    </location>
</feature>
<feature type="compositionally biased region" description="Basic and acidic residues" evidence="1">
    <location>
        <begin position="799"/>
        <end position="820"/>
    </location>
</feature>
<feature type="region of interest" description="Disordered" evidence="1">
    <location>
        <begin position="352"/>
        <end position="372"/>
    </location>
</feature>
<accession>A0A2U3DZ67</accession>
<feature type="region of interest" description="Disordered" evidence="1">
    <location>
        <begin position="301"/>
        <end position="334"/>
    </location>
</feature>
<feature type="compositionally biased region" description="Pro residues" evidence="1">
    <location>
        <begin position="440"/>
        <end position="451"/>
    </location>
</feature>
<dbReference type="Proteomes" id="UP000245956">
    <property type="component" value="Unassembled WGS sequence"/>
</dbReference>
<reference evidence="2 3" key="1">
    <citation type="journal article" date="2016" name="Front. Microbiol.">
        <title>Genome and transcriptome sequences reveal the specific parasitism of the nematophagous Purpureocillium lilacinum 36-1.</title>
        <authorList>
            <person name="Xie J."/>
            <person name="Li S."/>
            <person name="Mo C."/>
            <person name="Xiao X."/>
            <person name="Peng D."/>
            <person name="Wang G."/>
            <person name="Xiao Y."/>
        </authorList>
    </citation>
    <scope>NUCLEOTIDE SEQUENCE [LARGE SCALE GENOMIC DNA]</scope>
    <source>
        <strain evidence="2 3">36-1</strain>
    </source>
</reference>
<evidence type="ECO:0000313" key="3">
    <source>
        <dbReference type="Proteomes" id="UP000245956"/>
    </source>
</evidence>
<feature type="compositionally biased region" description="Basic and acidic residues" evidence="1">
    <location>
        <begin position="303"/>
        <end position="329"/>
    </location>
</feature>
<proteinExistence type="predicted"/>
<comment type="caution">
    <text evidence="2">The sequence shown here is derived from an EMBL/GenBank/DDBJ whole genome shotgun (WGS) entry which is preliminary data.</text>
</comment>
<name>A0A2U3DZ67_PURLI</name>
<feature type="compositionally biased region" description="Basic and acidic residues" evidence="1">
    <location>
        <begin position="716"/>
        <end position="726"/>
    </location>
</feature>
<evidence type="ECO:0000313" key="2">
    <source>
        <dbReference type="EMBL" id="PWI67549.1"/>
    </source>
</evidence>
<feature type="region of interest" description="Disordered" evidence="1">
    <location>
        <begin position="430"/>
        <end position="457"/>
    </location>
</feature>
<feature type="compositionally biased region" description="Basic and acidic residues" evidence="1">
    <location>
        <begin position="765"/>
        <end position="775"/>
    </location>
</feature>
<organism evidence="2 3">
    <name type="scientific">Purpureocillium lilacinum</name>
    <name type="common">Paecilomyces lilacinus</name>
    <dbReference type="NCBI Taxonomy" id="33203"/>
    <lineage>
        <taxon>Eukaryota</taxon>
        <taxon>Fungi</taxon>
        <taxon>Dikarya</taxon>
        <taxon>Ascomycota</taxon>
        <taxon>Pezizomycotina</taxon>
        <taxon>Sordariomycetes</taxon>
        <taxon>Hypocreomycetidae</taxon>
        <taxon>Hypocreales</taxon>
        <taxon>Ophiocordycipitaceae</taxon>
        <taxon>Purpureocillium</taxon>
    </lineage>
</organism>